<accession>A0A210R2I7</accession>
<proteinExistence type="predicted"/>
<protein>
    <submittedName>
        <fullName evidence="7">Tumor necrosis factor alpha-induced protein 3</fullName>
    </submittedName>
</protein>
<feature type="compositionally biased region" description="Polar residues" evidence="4">
    <location>
        <begin position="400"/>
        <end position="409"/>
    </location>
</feature>
<feature type="region of interest" description="Disordered" evidence="4">
    <location>
        <begin position="647"/>
        <end position="704"/>
    </location>
</feature>
<dbReference type="Proteomes" id="UP000242188">
    <property type="component" value="Unassembled WGS sequence"/>
</dbReference>
<gene>
    <name evidence="7" type="ORF">KP79_PYT07049</name>
</gene>
<dbReference type="OrthoDB" id="10064699at2759"/>
<feature type="compositionally biased region" description="Low complexity" evidence="4">
    <location>
        <begin position="802"/>
        <end position="812"/>
    </location>
</feature>
<dbReference type="Pfam" id="PF01754">
    <property type="entry name" value="zf-A20"/>
    <property type="match status" value="2"/>
</dbReference>
<feature type="domain" description="OTU" evidence="5">
    <location>
        <begin position="88"/>
        <end position="269"/>
    </location>
</feature>
<feature type="compositionally biased region" description="Polar residues" evidence="4">
    <location>
        <begin position="381"/>
        <end position="391"/>
    </location>
</feature>
<dbReference type="GO" id="GO:0003677">
    <property type="term" value="F:DNA binding"/>
    <property type="evidence" value="ECO:0007669"/>
    <property type="project" value="InterPro"/>
</dbReference>
<evidence type="ECO:0000313" key="7">
    <source>
        <dbReference type="EMBL" id="OWF55126.1"/>
    </source>
</evidence>
<dbReference type="AlphaFoldDB" id="A0A210R2I7"/>
<dbReference type="EMBL" id="NEDP02000757">
    <property type="protein sequence ID" value="OWF55126.1"/>
    <property type="molecule type" value="Genomic_DNA"/>
</dbReference>
<dbReference type="Gene3D" id="1.20.5.4770">
    <property type="match status" value="2"/>
</dbReference>
<name>A0A210R2I7_MIZYE</name>
<sequence length="1181" mass="130742">MDRPTILFRKKFSETSPELVRKLRDRIRGDVHIASFRHFQKFTVCLPALYLFQSEFKQQYIISVCDLDMKNDLKTAKVINWCNGVKNLYPITTTGDGNCLVHAVSLALWGIEDSEQFLRTLLYLTLSEVDASLSNGMSSKIQHRWKYVQDEIKKQHPREFNYDITSLDLRSEWDNVVRAAGDVLEPGTQTAGTPYPSLEGVHIFALANLLKRPIIVLAERTVRSVYGNSMQENCLFGIYLPLEVKHSDVCKTPIILGYSLNHFAPLVTQANSPDGEGSSQSILPLIMEDYTTLPVRFLLREEEHKAADLMKKYMYVKNIPRFSDESINSIPGVVLQHQSIHDELDIVSMHRRECERIFLNMQKSISGKVVVCASERVPTSTTRLINPSTPQARHDRNQRTKQPISNPTSRDPELCITSGCTMFGSPATAHMCSACFTKYTVEFGKQEAQLHGRNLPNEPSAPPLTLSGQESYTDLSVMGINCSNLKCGNRCSEKTYPYCHECNPQTQGSELAQPVAGARASAPPNIAVMEMKCRNPKCDNHCSTQTHPFCHECKDFFISQGVYFTAMQRHLPAIATHGDITSAPGLAEAPAALGNSALQPPEGMNFSFMKDQRCKNTVQCVNLCTTSTYPFCPTCSQQLNEVSNTLPSKPASYPQGPPIREITGSSATAVRQNEEPVVQSHGAEGIDENSLFGEGDQVPPNRELGKLDIAPSALSVEEFEEVHSLSGNFVFSPGPSSQTHVVQSAIKTPNKSSSVGTPSPQESGQRLPYPEAGGHQQISVQSSGSSYAIIRERTFSQENNAGPSQGQGQRQPPVSPESPEFLKQLCSTPGCHGVRLVNNFGYCMDCWTRCIKGVEVHGPVIPESTIESTSPQLNTSEIRSMNPIVTTSKDKKDCASPLCNKKIYPPNKLCDSCIEVLRQGQTRSLEEQPSPRREKKGKSYSPSRPKCKKENCDFHGSKKTNGYCSRCYKEVARVPIEAKFKQTPTLSNLTPHNRTVEPPRTYNNAPVTQGGVPPMIQSQHCLEPGCDKYGDPNMCFRCTEHYRIASSGFQPQPPPSNMYSAGEVMKYNLAENQPLYNMPGQPPLQTNPVLGLPNEGYMNNLSKPQSSPATSQNAAFQTAMSNVENNLKNRVLCKTDGCQNIGSGMRRGYCSECYPYSLQRRGQDTPQGLSADDPRMNSGCC</sequence>
<feature type="region of interest" description="Disordered" evidence="4">
    <location>
        <begin position="734"/>
        <end position="783"/>
    </location>
</feature>
<keyword evidence="2" id="KW-0863">Zinc-finger</keyword>
<evidence type="ECO:0000256" key="4">
    <source>
        <dbReference type="SAM" id="MobiDB-lite"/>
    </source>
</evidence>
<evidence type="ECO:0000313" key="8">
    <source>
        <dbReference type="Proteomes" id="UP000242188"/>
    </source>
</evidence>
<feature type="compositionally biased region" description="Polar residues" evidence="4">
    <location>
        <begin position="734"/>
        <end position="764"/>
    </location>
</feature>
<evidence type="ECO:0000259" key="6">
    <source>
        <dbReference type="PROSITE" id="PS51036"/>
    </source>
</evidence>
<dbReference type="GO" id="GO:0008270">
    <property type="term" value="F:zinc ion binding"/>
    <property type="evidence" value="ECO:0007669"/>
    <property type="project" value="UniProtKB-KW"/>
</dbReference>
<feature type="domain" description="A20-type" evidence="6">
    <location>
        <begin position="1127"/>
        <end position="1162"/>
    </location>
</feature>
<feature type="region of interest" description="Disordered" evidence="4">
    <location>
        <begin position="381"/>
        <end position="410"/>
    </location>
</feature>
<feature type="domain" description="A20-type" evidence="6">
    <location>
        <begin position="409"/>
        <end position="444"/>
    </location>
</feature>
<reference evidence="7 8" key="1">
    <citation type="journal article" date="2017" name="Nat. Ecol. Evol.">
        <title>Scallop genome provides insights into evolution of bilaterian karyotype and development.</title>
        <authorList>
            <person name="Wang S."/>
            <person name="Zhang J."/>
            <person name="Jiao W."/>
            <person name="Li J."/>
            <person name="Xun X."/>
            <person name="Sun Y."/>
            <person name="Guo X."/>
            <person name="Huan P."/>
            <person name="Dong B."/>
            <person name="Zhang L."/>
            <person name="Hu X."/>
            <person name="Sun X."/>
            <person name="Wang J."/>
            <person name="Zhao C."/>
            <person name="Wang Y."/>
            <person name="Wang D."/>
            <person name="Huang X."/>
            <person name="Wang R."/>
            <person name="Lv J."/>
            <person name="Li Y."/>
            <person name="Zhang Z."/>
            <person name="Liu B."/>
            <person name="Lu W."/>
            <person name="Hui Y."/>
            <person name="Liang J."/>
            <person name="Zhou Z."/>
            <person name="Hou R."/>
            <person name="Li X."/>
            <person name="Liu Y."/>
            <person name="Li H."/>
            <person name="Ning X."/>
            <person name="Lin Y."/>
            <person name="Zhao L."/>
            <person name="Xing Q."/>
            <person name="Dou J."/>
            <person name="Li Y."/>
            <person name="Mao J."/>
            <person name="Guo H."/>
            <person name="Dou H."/>
            <person name="Li T."/>
            <person name="Mu C."/>
            <person name="Jiang W."/>
            <person name="Fu Q."/>
            <person name="Fu X."/>
            <person name="Miao Y."/>
            <person name="Liu J."/>
            <person name="Yu Q."/>
            <person name="Li R."/>
            <person name="Liao H."/>
            <person name="Li X."/>
            <person name="Kong Y."/>
            <person name="Jiang Z."/>
            <person name="Chourrout D."/>
            <person name="Li R."/>
            <person name="Bao Z."/>
        </authorList>
    </citation>
    <scope>NUCLEOTIDE SEQUENCE [LARGE SCALE GENOMIC DNA]</scope>
    <source>
        <strain evidence="7 8">PY_sf001</strain>
    </source>
</reference>
<dbReference type="InterPro" id="IPR003323">
    <property type="entry name" value="OTU_dom"/>
</dbReference>
<dbReference type="SMART" id="SM00259">
    <property type="entry name" value="ZnF_A20"/>
    <property type="match status" value="7"/>
</dbReference>
<keyword evidence="8" id="KW-1185">Reference proteome</keyword>
<evidence type="ECO:0000256" key="2">
    <source>
        <dbReference type="ARBA" id="ARBA00022771"/>
    </source>
</evidence>
<dbReference type="Gene3D" id="4.10.240.30">
    <property type="match status" value="1"/>
</dbReference>
<keyword evidence="3" id="KW-0862">Zinc</keyword>
<dbReference type="InterPro" id="IPR002653">
    <property type="entry name" value="Znf_A20"/>
</dbReference>
<organism evidence="7 8">
    <name type="scientific">Mizuhopecten yessoensis</name>
    <name type="common">Japanese scallop</name>
    <name type="synonym">Patinopecten yessoensis</name>
    <dbReference type="NCBI Taxonomy" id="6573"/>
    <lineage>
        <taxon>Eukaryota</taxon>
        <taxon>Metazoa</taxon>
        <taxon>Spiralia</taxon>
        <taxon>Lophotrochozoa</taxon>
        <taxon>Mollusca</taxon>
        <taxon>Bivalvia</taxon>
        <taxon>Autobranchia</taxon>
        <taxon>Pteriomorphia</taxon>
        <taxon>Pectinida</taxon>
        <taxon>Pectinoidea</taxon>
        <taxon>Pectinidae</taxon>
        <taxon>Mizuhopecten</taxon>
    </lineage>
</organism>
<dbReference type="STRING" id="6573.A0A210R2I7"/>
<evidence type="ECO:0000259" key="5">
    <source>
        <dbReference type="PROSITE" id="PS50802"/>
    </source>
</evidence>
<dbReference type="CDD" id="cd22750">
    <property type="entry name" value="OTU_C64"/>
    <property type="match status" value="1"/>
</dbReference>
<dbReference type="Pfam" id="PF02338">
    <property type="entry name" value="OTU"/>
    <property type="match status" value="1"/>
</dbReference>
<feature type="domain" description="A20-type" evidence="6">
    <location>
        <begin position="941"/>
        <end position="976"/>
    </location>
</feature>
<feature type="region of interest" description="Disordered" evidence="4">
    <location>
        <begin position="798"/>
        <end position="819"/>
    </location>
</feature>
<evidence type="ECO:0000256" key="1">
    <source>
        <dbReference type="ARBA" id="ARBA00022723"/>
    </source>
</evidence>
<dbReference type="PROSITE" id="PS50802">
    <property type="entry name" value="OTU"/>
    <property type="match status" value="1"/>
</dbReference>
<dbReference type="PROSITE" id="PS51036">
    <property type="entry name" value="ZF_A20"/>
    <property type="match status" value="3"/>
</dbReference>
<feature type="region of interest" description="Disordered" evidence="4">
    <location>
        <begin position="1161"/>
        <end position="1181"/>
    </location>
</feature>
<keyword evidence="1" id="KW-0479">Metal-binding</keyword>
<evidence type="ECO:0000256" key="3">
    <source>
        <dbReference type="ARBA" id="ARBA00022833"/>
    </source>
</evidence>
<comment type="caution">
    <text evidence="7">The sequence shown here is derived from an EMBL/GenBank/DDBJ whole genome shotgun (WGS) entry which is preliminary data.</text>
</comment>
<dbReference type="SUPFAM" id="SSF57716">
    <property type="entry name" value="Glucocorticoid receptor-like (DNA-binding domain)"/>
    <property type="match status" value="1"/>
</dbReference>
<feature type="region of interest" description="Disordered" evidence="4">
    <location>
        <begin position="922"/>
        <end position="948"/>
    </location>
</feature>